<feature type="transmembrane region" description="Helical" evidence="6">
    <location>
        <begin position="67"/>
        <end position="85"/>
    </location>
</feature>
<dbReference type="GO" id="GO:0004888">
    <property type="term" value="F:transmembrane signaling receptor activity"/>
    <property type="evidence" value="ECO:0007669"/>
    <property type="project" value="InterPro"/>
</dbReference>
<keyword evidence="3 6" id="KW-0812">Transmembrane</keyword>
<comment type="similarity">
    <text evidence="2 6">Belongs to the nematode receptor-like protein srg family.</text>
</comment>
<dbReference type="GO" id="GO:0016020">
    <property type="term" value="C:membrane"/>
    <property type="evidence" value="ECO:0007669"/>
    <property type="project" value="UniProtKB-SubCell"/>
</dbReference>
<evidence type="ECO:0000256" key="1">
    <source>
        <dbReference type="ARBA" id="ARBA00004141"/>
    </source>
</evidence>
<reference evidence="8" key="1">
    <citation type="submission" date="2022-11" db="UniProtKB">
        <authorList>
            <consortium name="WormBaseParasite"/>
        </authorList>
    </citation>
    <scope>IDENTIFICATION</scope>
</reference>
<evidence type="ECO:0000313" key="7">
    <source>
        <dbReference type="Proteomes" id="UP000887540"/>
    </source>
</evidence>
<protein>
    <recommendedName>
        <fullName evidence="6">Serpentine receptor class gamma</fullName>
    </recommendedName>
</protein>
<sequence>MDSDDTYIVVGNFCSTIEQTIGYLDAQWYNITAITALLYGIPSLLLNIRIYTLLFMYRKQKEFSSPFYVVFVIASVVVRHFILLTKVF</sequence>
<comment type="subcellular location">
    <subcellularLocation>
        <location evidence="1">Membrane</location>
        <topology evidence="1">Multi-pass membrane protein</topology>
    </subcellularLocation>
</comment>
<dbReference type="WBParaSite" id="ACRNAN_scaffold16345.g12523.t1">
    <property type="protein sequence ID" value="ACRNAN_scaffold16345.g12523.t1"/>
    <property type="gene ID" value="ACRNAN_scaffold16345.g12523"/>
</dbReference>
<feature type="transmembrane region" description="Helical" evidence="6">
    <location>
        <begin position="28"/>
        <end position="46"/>
    </location>
</feature>
<keyword evidence="7" id="KW-1185">Reference proteome</keyword>
<evidence type="ECO:0000256" key="6">
    <source>
        <dbReference type="RuleBase" id="RU280813"/>
    </source>
</evidence>
<dbReference type="AlphaFoldDB" id="A0A914CYJ2"/>
<comment type="caution">
    <text evidence="6">Lacks conserved residue(s) required for the propagation of feature annotation.</text>
</comment>
<organism evidence="7 8">
    <name type="scientific">Acrobeloides nanus</name>
    <dbReference type="NCBI Taxonomy" id="290746"/>
    <lineage>
        <taxon>Eukaryota</taxon>
        <taxon>Metazoa</taxon>
        <taxon>Ecdysozoa</taxon>
        <taxon>Nematoda</taxon>
        <taxon>Chromadorea</taxon>
        <taxon>Rhabditida</taxon>
        <taxon>Tylenchina</taxon>
        <taxon>Cephalobomorpha</taxon>
        <taxon>Cephaloboidea</taxon>
        <taxon>Cephalobidae</taxon>
        <taxon>Acrobeloides</taxon>
    </lineage>
</organism>
<evidence type="ECO:0000256" key="2">
    <source>
        <dbReference type="ARBA" id="ARBA00005692"/>
    </source>
</evidence>
<evidence type="ECO:0000256" key="4">
    <source>
        <dbReference type="ARBA" id="ARBA00022989"/>
    </source>
</evidence>
<dbReference type="Pfam" id="PF02118">
    <property type="entry name" value="Srg"/>
    <property type="match status" value="1"/>
</dbReference>
<dbReference type="InterPro" id="IPR000609">
    <property type="entry name" value="7TM_GPCR_serpentine_rcpt_Srg"/>
</dbReference>
<evidence type="ECO:0000256" key="5">
    <source>
        <dbReference type="ARBA" id="ARBA00023136"/>
    </source>
</evidence>
<dbReference type="Proteomes" id="UP000887540">
    <property type="component" value="Unplaced"/>
</dbReference>
<keyword evidence="4 6" id="KW-1133">Transmembrane helix</keyword>
<keyword evidence="5 6" id="KW-0472">Membrane</keyword>
<dbReference type="GO" id="GO:0007606">
    <property type="term" value="P:sensory perception of chemical stimulus"/>
    <property type="evidence" value="ECO:0007669"/>
    <property type="project" value="UniProtKB-UniRule"/>
</dbReference>
<evidence type="ECO:0000313" key="8">
    <source>
        <dbReference type="WBParaSite" id="ACRNAN_scaffold16345.g12523.t1"/>
    </source>
</evidence>
<proteinExistence type="inferred from homology"/>
<evidence type="ECO:0000256" key="3">
    <source>
        <dbReference type="ARBA" id="ARBA00022692"/>
    </source>
</evidence>
<name>A0A914CYJ2_9BILA</name>
<accession>A0A914CYJ2</accession>